<dbReference type="Proteomes" id="UP000062317">
    <property type="component" value="Unassembled WGS sequence"/>
</dbReference>
<dbReference type="InterPro" id="IPR027444">
    <property type="entry name" value="H-NS_C_dom"/>
</dbReference>
<dbReference type="SUPFAM" id="SSF81273">
    <property type="entry name" value="H-NS histone-like proteins"/>
    <property type="match status" value="1"/>
</dbReference>
<keyword evidence="4" id="KW-1185">Reference proteome</keyword>
<comment type="caution">
    <text evidence="3">The sequence shown here is derived from an EMBL/GenBank/DDBJ whole genome shotgun (WGS) entry which is preliminary data.</text>
</comment>
<dbReference type="GO" id="GO:0003677">
    <property type="term" value="F:DNA binding"/>
    <property type="evidence" value="ECO:0007669"/>
    <property type="project" value="InterPro"/>
</dbReference>
<evidence type="ECO:0000256" key="1">
    <source>
        <dbReference type="SAM" id="MobiDB-lite"/>
    </source>
</evidence>
<gene>
    <name evidence="3" type="ORF">WT27_28870</name>
</gene>
<dbReference type="AlphaFoldDB" id="A0A105VRK5"/>
<evidence type="ECO:0000313" key="3">
    <source>
        <dbReference type="EMBL" id="KVV52635.1"/>
    </source>
</evidence>
<evidence type="ECO:0000259" key="2">
    <source>
        <dbReference type="Pfam" id="PF00816"/>
    </source>
</evidence>
<feature type="region of interest" description="Disordered" evidence="1">
    <location>
        <begin position="95"/>
        <end position="123"/>
    </location>
</feature>
<protein>
    <recommendedName>
        <fullName evidence="2">DNA-binding protein H-NS-like C-terminal domain-containing protein</fullName>
    </recommendedName>
</protein>
<dbReference type="EMBL" id="LPEQ01000040">
    <property type="protein sequence ID" value="KVV52635.1"/>
    <property type="molecule type" value="Genomic_DNA"/>
</dbReference>
<dbReference type="Gene3D" id="4.10.430.30">
    <property type="match status" value="1"/>
</dbReference>
<accession>A0A105VRK5</accession>
<feature type="domain" description="DNA-binding protein H-NS-like C-terminal" evidence="2">
    <location>
        <begin position="63"/>
        <end position="93"/>
    </location>
</feature>
<evidence type="ECO:0000313" key="4">
    <source>
        <dbReference type="Proteomes" id="UP000062317"/>
    </source>
</evidence>
<dbReference type="RefSeq" id="WP_060104171.1">
    <property type="nucleotide sequence ID" value="NZ_LPEQ01000040.1"/>
</dbReference>
<proteinExistence type="predicted"/>
<name>A0A105VRK5_9BURK</name>
<reference evidence="3 4" key="1">
    <citation type="submission" date="2015-11" db="EMBL/GenBank/DDBJ databases">
        <title>Expanding the genomic diversity of Burkholderia species for the development of highly accurate diagnostics.</title>
        <authorList>
            <person name="Sahl J."/>
            <person name="Keim P."/>
            <person name="Wagner D."/>
        </authorList>
    </citation>
    <scope>NUCLEOTIDE SEQUENCE [LARGE SCALE GENOMIC DNA]</scope>
    <source>
        <strain evidence="3 4">MSMB1301WGS</strain>
    </source>
</reference>
<dbReference type="Pfam" id="PF00816">
    <property type="entry name" value="Histone_HNS"/>
    <property type="match status" value="1"/>
</dbReference>
<sequence length="123" mass="13798">MRKYGALLAQYEELRRELDLAREREIRQVVERVLAALEASGITYTDLVKYGRSASVAPTRGAPKYWNRETGETWSGRGRAPHWIRGRDRAAFLLPVSESAPEQVGEVPDSSESHDDAPTGTQE</sequence>
<organism evidence="3 4">
    <name type="scientific">Burkholderia territorii</name>
    <dbReference type="NCBI Taxonomy" id="1503055"/>
    <lineage>
        <taxon>Bacteria</taxon>
        <taxon>Pseudomonadati</taxon>
        <taxon>Pseudomonadota</taxon>
        <taxon>Betaproteobacteria</taxon>
        <taxon>Burkholderiales</taxon>
        <taxon>Burkholderiaceae</taxon>
        <taxon>Burkholderia</taxon>
        <taxon>Burkholderia cepacia complex</taxon>
    </lineage>
</organism>